<evidence type="ECO:0000313" key="3">
    <source>
        <dbReference type="Proteomes" id="UP000675881"/>
    </source>
</evidence>
<comment type="caution">
    <text evidence="2">The sequence shown here is derived from an EMBL/GenBank/DDBJ whole genome shotgun (WGS) entry which is preliminary data.</text>
</comment>
<name>A0A817FE24_LEPSM</name>
<proteinExistence type="predicted"/>
<sequence length="101" mass="11209">METNRVLILHLLSFCLFHQCFGILSNTTCEDTDETYCHSSIGSSKESCFDAAFQYTCPKSCGICDAKCRDNNGACYRDGVEECFLPHIAKDCPKTCARCDG</sequence>
<accession>A0A817FE24</accession>
<keyword evidence="3" id="KW-1185">Reference proteome</keyword>
<reference evidence="2" key="1">
    <citation type="submission" date="2021-02" db="EMBL/GenBank/DDBJ databases">
        <authorList>
            <person name="Bekaert M."/>
        </authorList>
    </citation>
    <scope>NUCLEOTIDE SEQUENCE</scope>
    <source>
        <strain evidence="2">IoA-00</strain>
    </source>
</reference>
<evidence type="ECO:0000256" key="1">
    <source>
        <dbReference type="SAM" id="SignalP"/>
    </source>
</evidence>
<protein>
    <submittedName>
        <fullName evidence="2">(salmon louse) hypothetical protein</fullName>
    </submittedName>
</protein>
<feature type="chain" id="PRO_5032977750" evidence="1">
    <location>
        <begin position="23"/>
        <end position="101"/>
    </location>
</feature>
<dbReference type="EMBL" id="CAJNVT010000133">
    <property type="protein sequence ID" value="CAF2746341.1"/>
    <property type="molecule type" value="Genomic_DNA"/>
</dbReference>
<organism evidence="2 3">
    <name type="scientific">Lepeophtheirus salmonis</name>
    <name type="common">Salmon louse</name>
    <name type="synonym">Caligus salmonis</name>
    <dbReference type="NCBI Taxonomy" id="72036"/>
    <lineage>
        <taxon>Eukaryota</taxon>
        <taxon>Metazoa</taxon>
        <taxon>Ecdysozoa</taxon>
        <taxon>Arthropoda</taxon>
        <taxon>Crustacea</taxon>
        <taxon>Multicrustacea</taxon>
        <taxon>Hexanauplia</taxon>
        <taxon>Copepoda</taxon>
        <taxon>Siphonostomatoida</taxon>
        <taxon>Caligidae</taxon>
        <taxon>Lepeophtheirus</taxon>
    </lineage>
</organism>
<feature type="signal peptide" evidence="1">
    <location>
        <begin position="1"/>
        <end position="22"/>
    </location>
</feature>
<dbReference type="Proteomes" id="UP000675881">
    <property type="component" value="Unassembled WGS sequence"/>
</dbReference>
<keyword evidence="1" id="KW-0732">Signal</keyword>
<evidence type="ECO:0000313" key="2">
    <source>
        <dbReference type="EMBL" id="CAF2746341.1"/>
    </source>
</evidence>
<gene>
    <name evidence="2" type="ORF">LSAA_305</name>
</gene>
<dbReference type="AlphaFoldDB" id="A0A817FE24"/>